<evidence type="ECO:0000256" key="1">
    <source>
        <dbReference type="ARBA" id="ARBA00004479"/>
    </source>
</evidence>
<dbReference type="Pfam" id="PF00622">
    <property type="entry name" value="SPRY"/>
    <property type="match status" value="1"/>
</dbReference>
<dbReference type="CDD" id="cd05713">
    <property type="entry name" value="IgV_MOG_like"/>
    <property type="match status" value="1"/>
</dbReference>
<proteinExistence type="inferred from homology"/>
<organism evidence="14 15">
    <name type="scientific">Chelydra serpentina</name>
    <name type="common">Snapping turtle</name>
    <name type="synonym">Testudo serpentina</name>
    <dbReference type="NCBI Taxonomy" id="8475"/>
    <lineage>
        <taxon>Eukaryota</taxon>
        <taxon>Metazoa</taxon>
        <taxon>Chordata</taxon>
        <taxon>Craniata</taxon>
        <taxon>Vertebrata</taxon>
        <taxon>Euteleostomi</taxon>
        <taxon>Archelosauria</taxon>
        <taxon>Testudinata</taxon>
        <taxon>Testudines</taxon>
        <taxon>Cryptodira</taxon>
        <taxon>Durocryptodira</taxon>
        <taxon>Americhelydia</taxon>
        <taxon>Chelydroidea</taxon>
        <taxon>Chelydridae</taxon>
        <taxon>Chelydra</taxon>
    </lineage>
</organism>
<name>A0A8C3T5P0_CHESE</name>
<dbReference type="Gene3D" id="2.60.120.920">
    <property type="match status" value="1"/>
</dbReference>
<dbReference type="InterPro" id="IPR003879">
    <property type="entry name" value="Butyrophylin_SPRY"/>
</dbReference>
<dbReference type="PROSITE" id="PS50188">
    <property type="entry name" value="B302_SPRY"/>
    <property type="match status" value="1"/>
</dbReference>
<evidence type="ECO:0000256" key="11">
    <source>
        <dbReference type="SAM" id="SignalP"/>
    </source>
</evidence>
<dbReference type="FunFam" id="2.60.40.10:FF:000088">
    <property type="entry name" value="Butyrophilin subfamily 1 member A1"/>
    <property type="match status" value="1"/>
</dbReference>
<dbReference type="SUPFAM" id="SSF49899">
    <property type="entry name" value="Concanavalin A-like lectins/glucanases"/>
    <property type="match status" value="1"/>
</dbReference>
<comment type="similarity">
    <text evidence="2">Belongs to the immunoglobulin superfamily. BTN/MOG family.</text>
</comment>
<dbReference type="InterPro" id="IPR007110">
    <property type="entry name" value="Ig-like_dom"/>
</dbReference>
<feature type="transmembrane region" description="Helical" evidence="10">
    <location>
        <begin position="242"/>
        <end position="264"/>
    </location>
</feature>
<evidence type="ECO:0000259" key="12">
    <source>
        <dbReference type="PROSITE" id="PS50188"/>
    </source>
</evidence>
<evidence type="ECO:0000313" key="14">
    <source>
        <dbReference type="Ensembl" id="ENSCSRP00000023591.1"/>
    </source>
</evidence>
<keyword evidence="9" id="KW-0393">Immunoglobulin domain</keyword>
<evidence type="ECO:0000256" key="10">
    <source>
        <dbReference type="SAM" id="Phobius"/>
    </source>
</evidence>
<reference evidence="14" key="2">
    <citation type="submission" date="2025-09" db="UniProtKB">
        <authorList>
            <consortium name="Ensembl"/>
        </authorList>
    </citation>
    <scope>IDENTIFICATION</scope>
</reference>
<dbReference type="PANTHER" id="PTHR24100:SF149">
    <property type="entry name" value="BG-LIKE ANTIGEN 1-RELATED"/>
    <property type="match status" value="1"/>
</dbReference>
<dbReference type="Proteomes" id="UP000694403">
    <property type="component" value="Unplaced"/>
</dbReference>
<dbReference type="GO" id="GO:0001817">
    <property type="term" value="P:regulation of cytokine production"/>
    <property type="evidence" value="ECO:0007669"/>
    <property type="project" value="TreeGrafter"/>
</dbReference>
<feature type="signal peptide" evidence="11">
    <location>
        <begin position="1"/>
        <end position="16"/>
    </location>
</feature>
<evidence type="ECO:0000256" key="2">
    <source>
        <dbReference type="ARBA" id="ARBA00007591"/>
    </source>
</evidence>
<keyword evidence="4 11" id="KW-0732">Signal</keyword>
<dbReference type="InterPro" id="IPR053896">
    <property type="entry name" value="BTN3A2-like_Ig-C"/>
</dbReference>
<keyword evidence="5 10" id="KW-1133">Transmembrane helix</keyword>
<dbReference type="InterPro" id="IPR050504">
    <property type="entry name" value="IgSF_BTN/MOG"/>
</dbReference>
<dbReference type="SMART" id="SM00406">
    <property type="entry name" value="IGv"/>
    <property type="match status" value="1"/>
</dbReference>
<dbReference type="SMART" id="SM00409">
    <property type="entry name" value="IG"/>
    <property type="match status" value="1"/>
</dbReference>
<feature type="domain" description="Ig-like" evidence="13">
    <location>
        <begin position="22"/>
        <end position="138"/>
    </location>
</feature>
<accession>A0A8C3T5P0</accession>
<dbReference type="InterPro" id="IPR013106">
    <property type="entry name" value="Ig_V-set"/>
</dbReference>
<comment type="subcellular location">
    <subcellularLocation>
        <location evidence="1">Membrane</location>
        <topology evidence="1">Single-pass type I membrane protein</topology>
    </subcellularLocation>
</comment>
<dbReference type="Pfam" id="PF22705">
    <property type="entry name" value="C2-set_3"/>
    <property type="match status" value="1"/>
</dbReference>
<evidence type="ECO:0000256" key="9">
    <source>
        <dbReference type="ARBA" id="ARBA00023319"/>
    </source>
</evidence>
<dbReference type="CDD" id="cd12888">
    <property type="entry name" value="SPRY_PRY_TRIM7_like"/>
    <property type="match status" value="1"/>
</dbReference>
<keyword evidence="15" id="KW-1185">Reference proteome</keyword>
<dbReference type="GO" id="GO:0009897">
    <property type="term" value="C:external side of plasma membrane"/>
    <property type="evidence" value="ECO:0007669"/>
    <property type="project" value="TreeGrafter"/>
</dbReference>
<feature type="domain" description="Ig-like" evidence="13">
    <location>
        <begin position="144"/>
        <end position="230"/>
    </location>
</feature>
<dbReference type="Pfam" id="PF07686">
    <property type="entry name" value="V-set"/>
    <property type="match status" value="1"/>
</dbReference>
<sequence length="468" mass="52120">CSCSFPVLCLTELVIGVPVHFPAMFTVIGPPDPVAAILGQEAVLPCRLSPRMSAANMEVRWFRSEYSSFVHLYRDGKDQYERQMPEYEGRTELLKTGLTDGNVPLRILNIRRSDEGEYLCFVQNDTFYGQTVLELRVAGLGSAPLISVEGHQDGGIRVVCRSTGWYPEPEVLWKDLSGQHLPSLSEKKSQGDNGLFETETALIVTEHSNQNLSCCIRNTFLNQEKESAVYIADLFFPRVNPLLATLSVILVVLFGFIGLTVYLFKMKGKYQRKKYTLLTVTLDPDTAHPHLVLSEDWKSVTRGDTRQRLPDSPERFDTKPCVLGCEGFTLGRHCWEVEVVGGGGWAVGVARESVRRKGWISCSPEGGIWAVGWLGDQFWALTSPENPLPRRRFPNRIRVCLDCDRGQVTFIDAGDEAPIFTFPPGSISWGLAARAPAAGTQVTFPCNYRTAGNPGIVTHRWEEVMGAD</sequence>
<evidence type="ECO:0008006" key="16">
    <source>
        <dbReference type="Google" id="ProtNLM"/>
    </source>
</evidence>
<feature type="domain" description="B30.2/SPRY" evidence="12">
    <location>
        <begin position="260"/>
        <end position="465"/>
    </location>
</feature>
<protein>
    <recommendedName>
        <fullName evidence="16">Butyrophilin subfamily 1 member A1</fullName>
    </recommendedName>
</protein>
<dbReference type="InterPro" id="IPR013320">
    <property type="entry name" value="ConA-like_dom_sf"/>
</dbReference>
<dbReference type="SUPFAM" id="SSF48726">
    <property type="entry name" value="Immunoglobulin"/>
    <property type="match status" value="2"/>
</dbReference>
<dbReference type="InterPro" id="IPR036179">
    <property type="entry name" value="Ig-like_dom_sf"/>
</dbReference>
<feature type="chain" id="PRO_5034613166" description="Butyrophilin subfamily 1 member A1" evidence="11">
    <location>
        <begin position="17"/>
        <end position="468"/>
    </location>
</feature>
<dbReference type="Ensembl" id="ENSCSRT00000024609.1">
    <property type="protein sequence ID" value="ENSCSRP00000023591.1"/>
    <property type="gene ID" value="ENSCSRG00000017713.1"/>
</dbReference>
<dbReference type="GO" id="GO:0050852">
    <property type="term" value="P:T cell receptor signaling pathway"/>
    <property type="evidence" value="ECO:0007669"/>
    <property type="project" value="TreeGrafter"/>
</dbReference>
<dbReference type="InterPro" id="IPR003877">
    <property type="entry name" value="SPRY_dom"/>
</dbReference>
<evidence type="ECO:0000256" key="8">
    <source>
        <dbReference type="ARBA" id="ARBA00023180"/>
    </source>
</evidence>
<dbReference type="GO" id="GO:0005102">
    <property type="term" value="F:signaling receptor binding"/>
    <property type="evidence" value="ECO:0007669"/>
    <property type="project" value="TreeGrafter"/>
</dbReference>
<evidence type="ECO:0000256" key="7">
    <source>
        <dbReference type="ARBA" id="ARBA00023157"/>
    </source>
</evidence>
<evidence type="ECO:0000313" key="15">
    <source>
        <dbReference type="Proteomes" id="UP000694403"/>
    </source>
</evidence>
<dbReference type="SMART" id="SM00589">
    <property type="entry name" value="PRY"/>
    <property type="match status" value="1"/>
</dbReference>
<keyword evidence="7" id="KW-1015">Disulfide bond</keyword>
<dbReference type="PRINTS" id="PR01407">
    <property type="entry name" value="BUTYPHLNCDUF"/>
</dbReference>
<evidence type="ECO:0000256" key="4">
    <source>
        <dbReference type="ARBA" id="ARBA00022729"/>
    </source>
</evidence>
<dbReference type="FunFam" id="2.60.120.920:FF:000004">
    <property type="entry name" value="Butyrophilin subfamily 1 member A1"/>
    <property type="match status" value="1"/>
</dbReference>
<evidence type="ECO:0000256" key="3">
    <source>
        <dbReference type="ARBA" id="ARBA00022692"/>
    </source>
</evidence>
<evidence type="ECO:0000259" key="13">
    <source>
        <dbReference type="PROSITE" id="PS50835"/>
    </source>
</evidence>
<keyword evidence="8" id="KW-0325">Glycoprotein</keyword>
<dbReference type="InterPro" id="IPR006574">
    <property type="entry name" value="PRY"/>
</dbReference>
<dbReference type="Gene3D" id="2.60.40.10">
    <property type="entry name" value="Immunoglobulins"/>
    <property type="match status" value="2"/>
</dbReference>
<keyword evidence="3 10" id="KW-0812">Transmembrane</keyword>
<evidence type="ECO:0000256" key="6">
    <source>
        <dbReference type="ARBA" id="ARBA00023136"/>
    </source>
</evidence>
<dbReference type="InterPro" id="IPR003599">
    <property type="entry name" value="Ig_sub"/>
</dbReference>
<evidence type="ECO:0000256" key="5">
    <source>
        <dbReference type="ARBA" id="ARBA00022989"/>
    </source>
</evidence>
<dbReference type="InterPro" id="IPR013783">
    <property type="entry name" value="Ig-like_fold"/>
</dbReference>
<dbReference type="FunFam" id="2.60.40.10:FF:000208">
    <property type="entry name" value="Butyrophilin subfamily 1 member A1"/>
    <property type="match status" value="1"/>
</dbReference>
<dbReference type="InterPro" id="IPR043136">
    <property type="entry name" value="B30.2/SPRY_sf"/>
</dbReference>
<keyword evidence="6 10" id="KW-0472">Membrane</keyword>
<dbReference type="SMART" id="SM00449">
    <property type="entry name" value="SPRY"/>
    <property type="match status" value="1"/>
</dbReference>
<reference evidence="14" key="1">
    <citation type="submission" date="2025-08" db="UniProtKB">
        <authorList>
            <consortium name="Ensembl"/>
        </authorList>
    </citation>
    <scope>IDENTIFICATION</scope>
</reference>
<dbReference type="PANTHER" id="PTHR24100">
    <property type="entry name" value="BUTYROPHILIN"/>
    <property type="match status" value="1"/>
</dbReference>
<dbReference type="Pfam" id="PF13765">
    <property type="entry name" value="PRY"/>
    <property type="match status" value="1"/>
</dbReference>
<dbReference type="PROSITE" id="PS50835">
    <property type="entry name" value="IG_LIKE"/>
    <property type="match status" value="2"/>
</dbReference>
<dbReference type="AlphaFoldDB" id="A0A8C3T5P0"/>
<dbReference type="InterPro" id="IPR001870">
    <property type="entry name" value="B30.2/SPRY"/>
</dbReference>